<dbReference type="RefSeq" id="XP_024081721.1">
    <property type="nucleotide sequence ID" value="XM_024225953.1"/>
</dbReference>
<keyword evidence="10" id="KW-0539">Nucleus</keyword>
<feature type="compositionally biased region" description="Basic residues" evidence="12">
    <location>
        <begin position="706"/>
        <end position="715"/>
    </location>
</feature>
<reference evidence="14" key="1">
    <citation type="submission" date="2022-01" db="UniProtKB">
        <authorList>
            <consortium name="EnsemblMetazoa"/>
        </authorList>
    </citation>
    <scope>IDENTIFICATION</scope>
</reference>
<dbReference type="EnsemblMetazoa" id="XM_024225954.1">
    <property type="protein sequence ID" value="XP_024081722.1"/>
    <property type="gene ID" value="LOC106674445"/>
</dbReference>
<keyword evidence="3" id="KW-0479">Metal-binding</keyword>
<dbReference type="GeneID" id="106674445"/>
<dbReference type="GO" id="GO:0008270">
    <property type="term" value="F:zinc ion binding"/>
    <property type="evidence" value="ECO:0007669"/>
    <property type="project" value="UniProtKB-KW"/>
</dbReference>
<dbReference type="AlphaFoldDB" id="A0A8I6SFI6"/>
<feature type="region of interest" description="Disordered" evidence="12">
    <location>
        <begin position="702"/>
        <end position="724"/>
    </location>
</feature>
<evidence type="ECO:0000256" key="9">
    <source>
        <dbReference type="ARBA" id="ARBA00023163"/>
    </source>
</evidence>
<dbReference type="PANTHER" id="PTHR47772:SF13">
    <property type="entry name" value="GASTRULA ZINC FINGER PROTEIN XLCGF49.1-LIKE-RELATED"/>
    <property type="match status" value="1"/>
</dbReference>
<dbReference type="SUPFAM" id="SSF57667">
    <property type="entry name" value="beta-beta-alpha zinc fingers"/>
    <property type="match status" value="6"/>
</dbReference>
<dbReference type="InterPro" id="IPR050636">
    <property type="entry name" value="C2H2-ZF_domain-containing"/>
</dbReference>
<evidence type="ECO:0000256" key="3">
    <source>
        <dbReference type="ARBA" id="ARBA00022723"/>
    </source>
</evidence>
<dbReference type="EnsemblMetazoa" id="XM_024225952.1">
    <property type="protein sequence ID" value="XP_024081720.1"/>
    <property type="gene ID" value="LOC106674445"/>
</dbReference>
<feature type="domain" description="C2H2-type" evidence="13">
    <location>
        <begin position="425"/>
        <end position="452"/>
    </location>
</feature>
<dbReference type="Gene3D" id="3.30.160.60">
    <property type="entry name" value="Classic Zinc Finger"/>
    <property type="match status" value="10"/>
</dbReference>
<keyword evidence="6" id="KW-0862">Zinc</keyword>
<feature type="region of interest" description="Disordered" evidence="12">
    <location>
        <begin position="186"/>
        <end position="211"/>
    </location>
</feature>
<evidence type="ECO:0000256" key="12">
    <source>
        <dbReference type="SAM" id="MobiDB-lite"/>
    </source>
</evidence>
<keyword evidence="9" id="KW-0804">Transcription</keyword>
<evidence type="ECO:0000256" key="7">
    <source>
        <dbReference type="ARBA" id="ARBA00023015"/>
    </source>
</evidence>
<dbReference type="EnsemblMetazoa" id="XM_024225953.1">
    <property type="protein sequence ID" value="XP_024081721.1"/>
    <property type="gene ID" value="LOC106674445"/>
</dbReference>
<feature type="domain" description="C2H2-type" evidence="13">
    <location>
        <begin position="578"/>
        <end position="605"/>
    </location>
</feature>
<accession>A0A8I6SFI6</accession>
<feature type="domain" description="C2H2-type" evidence="13">
    <location>
        <begin position="512"/>
        <end position="540"/>
    </location>
</feature>
<proteinExistence type="inferred from homology"/>
<dbReference type="PROSITE" id="PS00028">
    <property type="entry name" value="ZINC_FINGER_C2H2_1"/>
    <property type="match status" value="10"/>
</dbReference>
<evidence type="ECO:0000259" key="13">
    <source>
        <dbReference type="PROSITE" id="PS50157"/>
    </source>
</evidence>
<evidence type="ECO:0000256" key="2">
    <source>
        <dbReference type="ARBA" id="ARBA00006991"/>
    </source>
</evidence>
<comment type="subcellular location">
    <subcellularLocation>
        <location evidence="1">Nucleus</location>
    </subcellularLocation>
</comment>
<dbReference type="InterPro" id="IPR013087">
    <property type="entry name" value="Znf_C2H2_type"/>
</dbReference>
<evidence type="ECO:0000256" key="10">
    <source>
        <dbReference type="ARBA" id="ARBA00023242"/>
    </source>
</evidence>
<sequence length="724" mass="83378">MEGQLVACPVCTLYLREGMSMHAHLNTHPKDQVIEALVRLYTQEQPLNLQQLASNVSSTPLINPFQVVSEEHILLGRQQVTNIIHAPLMSYPIYSQPQVLGSNHNEFISQTEIGRTEIIGVNTQTTEPVVTALINVDDRDYPAGQHSQNDVDKVELNEDDHDKSFIEIQNQAPSPASVHSLLSVRTDLTNPDQPDPEQCPEYITSDGDFQDEDARHSEDLMSNNEYVGGEKSKKGEHKQILEVELDRSSSGLNIQAEECMPPRGELSGHGSLGDTGPENIWIRDELQSQFIGVPGPLWDESKDTKKKYMCLYCEQEFNCPKERRVHVATLHCNQDSKQGIKKTIMCTKCGLHLSTQKELKVHTRTEHKKISRQCGVCMQVFPTQELFVEHIIKIHPLECRTCGKTFHSKSSLHTHAKIHLDLKPHACSLCPKSFISNQKLKEHMNGHTGYAPIQCNLCDRRFKRYSNLKQHKDSAHFQIKKKVKEYFCECGETFISKKKLDWHRETHEEKPKQCMYCSERYIHNASLTRHIRKAHNREYLPEGEDIKKKNVSCPICSQIFIESSLRAHMKQHGNVKQFGCIVCGKKFLTKWNLHLHKWTHASRISKPFKCTMCKGAFIRQSDFQAHIRAHYGNKPFTCNHCGMQFNRKHNWLRHEKEHSSEKRYTCDECGKTFHRNYYLVDHLRIHTGIKPFSCHICNKTSSTKSNHNKHIKTHHAREAINTES</sequence>
<dbReference type="KEGG" id="clec:106674445"/>
<evidence type="ECO:0000256" key="4">
    <source>
        <dbReference type="ARBA" id="ARBA00022737"/>
    </source>
</evidence>
<dbReference type="EnsemblMetazoa" id="XM_024225951.1">
    <property type="protein sequence ID" value="XP_024081719.1"/>
    <property type="gene ID" value="LOC106674445"/>
</dbReference>
<dbReference type="Pfam" id="PF00096">
    <property type="entry name" value="zf-C2H2"/>
    <property type="match status" value="7"/>
</dbReference>
<dbReference type="FunFam" id="3.30.160.60:FF:000446">
    <property type="entry name" value="Zinc finger protein"/>
    <property type="match status" value="1"/>
</dbReference>
<dbReference type="Proteomes" id="UP000494040">
    <property type="component" value="Unassembled WGS sequence"/>
</dbReference>
<feature type="domain" description="C2H2-type" evidence="13">
    <location>
        <begin position="692"/>
        <end position="719"/>
    </location>
</feature>
<protein>
    <recommendedName>
        <fullName evidence="13">C2H2-type domain-containing protein</fullName>
    </recommendedName>
</protein>
<keyword evidence="5 11" id="KW-0863">Zinc-finger</keyword>
<dbReference type="FunFam" id="3.30.160.60:FF:000380">
    <property type="entry name" value="zinc finger protein 2 isoform X2"/>
    <property type="match status" value="1"/>
</dbReference>
<dbReference type="FunFam" id="3.30.160.60:FF:000100">
    <property type="entry name" value="Zinc finger 45-like"/>
    <property type="match status" value="1"/>
</dbReference>
<feature type="domain" description="C2H2-type" evidence="13">
    <location>
        <begin position="664"/>
        <end position="691"/>
    </location>
</feature>
<feature type="domain" description="C2H2-type" evidence="13">
    <location>
        <begin position="608"/>
        <end position="635"/>
    </location>
</feature>
<dbReference type="GO" id="GO:0003677">
    <property type="term" value="F:DNA binding"/>
    <property type="evidence" value="ECO:0007669"/>
    <property type="project" value="UniProtKB-KW"/>
</dbReference>
<keyword evidence="7" id="KW-0805">Transcription regulation</keyword>
<keyword evidence="4" id="KW-0677">Repeat</keyword>
<dbReference type="InterPro" id="IPR036236">
    <property type="entry name" value="Znf_C2H2_sf"/>
</dbReference>
<feature type="domain" description="C2H2-type" evidence="13">
    <location>
        <begin position="453"/>
        <end position="481"/>
    </location>
</feature>
<feature type="domain" description="C2H2-type" evidence="13">
    <location>
        <begin position="636"/>
        <end position="663"/>
    </location>
</feature>
<dbReference type="OrthoDB" id="10249535at2759"/>
<feature type="domain" description="C2H2-type" evidence="13">
    <location>
        <begin position="397"/>
        <end position="424"/>
    </location>
</feature>
<keyword evidence="8" id="KW-0238">DNA-binding</keyword>
<dbReference type="PANTHER" id="PTHR47772">
    <property type="entry name" value="ZINC FINGER PROTEIN 200"/>
    <property type="match status" value="1"/>
</dbReference>
<dbReference type="RefSeq" id="XP_024081723.1">
    <property type="nucleotide sequence ID" value="XM_024225955.1"/>
</dbReference>
<dbReference type="PROSITE" id="PS50157">
    <property type="entry name" value="ZINC_FINGER_C2H2_2"/>
    <property type="match status" value="9"/>
</dbReference>
<dbReference type="RefSeq" id="XP_024081720.1">
    <property type="nucleotide sequence ID" value="XM_024225952.1"/>
</dbReference>
<comment type="similarity">
    <text evidence="2">Belongs to the krueppel C2H2-type zinc-finger protein family.</text>
</comment>
<evidence type="ECO:0000256" key="8">
    <source>
        <dbReference type="ARBA" id="ARBA00023125"/>
    </source>
</evidence>
<evidence type="ECO:0000313" key="14">
    <source>
        <dbReference type="EnsemblMetazoa" id="XP_024081720.1"/>
    </source>
</evidence>
<dbReference type="RefSeq" id="XP_024081722.1">
    <property type="nucleotide sequence ID" value="XM_024225954.1"/>
</dbReference>
<dbReference type="EnsemblMetazoa" id="XM_024225955.1">
    <property type="protein sequence ID" value="XP_024081723.1"/>
    <property type="gene ID" value="LOC106674445"/>
</dbReference>
<organism evidence="14 15">
    <name type="scientific">Cimex lectularius</name>
    <name type="common">Bed bug</name>
    <name type="synonym">Acanthia lectularia</name>
    <dbReference type="NCBI Taxonomy" id="79782"/>
    <lineage>
        <taxon>Eukaryota</taxon>
        <taxon>Metazoa</taxon>
        <taxon>Ecdysozoa</taxon>
        <taxon>Arthropoda</taxon>
        <taxon>Hexapoda</taxon>
        <taxon>Insecta</taxon>
        <taxon>Pterygota</taxon>
        <taxon>Neoptera</taxon>
        <taxon>Paraneoptera</taxon>
        <taxon>Hemiptera</taxon>
        <taxon>Heteroptera</taxon>
        <taxon>Panheteroptera</taxon>
        <taxon>Cimicomorpha</taxon>
        <taxon>Cimicidae</taxon>
        <taxon>Cimex</taxon>
    </lineage>
</organism>
<evidence type="ECO:0000256" key="6">
    <source>
        <dbReference type="ARBA" id="ARBA00022833"/>
    </source>
</evidence>
<evidence type="ECO:0000256" key="11">
    <source>
        <dbReference type="PROSITE-ProRule" id="PRU00042"/>
    </source>
</evidence>
<evidence type="ECO:0000256" key="1">
    <source>
        <dbReference type="ARBA" id="ARBA00004123"/>
    </source>
</evidence>
<dbReference type="SMART" id="SM00355">
    <property type="entry name" value="ZnF_C2H2"/>
    <property type="match status" value="15"/>
</dbReference>
<keyword evidence="15" id="KW-1185">Reference proteome</keyword>
<evidence type="ECO:0000256" key="5">
    <source>
        <dbReference type="ARBA" id="ARBA00022771"/>
    </source>
</evidence>
<evidence type="ECO:0000313" key="15">
    <source>
        <dbReference type="Proteomes" id="UP000494040"/>
    </source>
</evidence>
<dbReference type="RefSeq" id="XP_024081719.1">
    <property type="nucleotide sequence ID" value="XM_024225951.1"/>
</dbReference>
<name>A0A8I6SFI6_CIMLE</name>
<dbReference type="GO" id="GO:0005634">
    <property type="term" value="C:nucleus"/>
    <property type="evidence" value="ECO:0007669"/>
    <property type="project" value="UniProtKB-SubCell"/>
</dbReference>